<name>A0A4C1ZVE7_EUMVA</name>
<sequence length="90" mass="10122">MIKNGLFRRLMRTDDPRKSSSMEGGGISGARYNNLKLERGAICTRERAQKRERTAKCTHLIESGATPRAALLFIARNFSMPLGFFILFAT</sequence>
<accession>A0A4C1ZVE7</accession>
<protein>
    <submittedName>
        <fullName evidence="1">Uncharacterized protein</fullName>
    </submittedName>
</protein>
<dbReference type="AlphaFoldDB" id="A0A4C1ZVE7"/>
<organism evidence="1 2">
    <name type="scientific">Eumeta variegata</name>
    <name type="common">Bagworm moth</name>
    <name type="synonym">Eumeta japonica</name>
    <dbReference type="NCBI Taxonomy" id="151549"/>
    <lineage>
        <taxon>Eukaryota</taxon>
        <taxon>Metazoa</taxon>
        <taxon>Ecdysozoa</taxon>
        <taxon>Arthropoda</taxon>
        <taxon>Hexapoda</taxon>
        <taxon>Insecta</taxon>
        <taxon>Pterygota</taxon>
        <taxon>Neoptera</taxon>
        <taxon>Endopterygota</taxon>
        <taxon>Lepidoptera</taxon>
        <taxon>Glossata</taxon>
        <taxon>Ditrysia</taxon>
        <taxon>Tineoidea</taxon>
        <taxon>Psychidae</taxon>
        <taxon>Oiketicinae</taxon>
        <taxon>Eumeta</taxon>
    </lineage>
</organism>
<keyword evidence="2" id="KW-1185">Reference proteome</keyword>
<gene>
    <name evidence="1" type="ORF">EVAR_56550_1</name>
</gene>
<comment type="caution">
    <text evidence="1">The sequence shown here is derived from an EMBL/GenBank/DDBJ whole genome shotgun (WGS) entry which is preliminary data.</text>
</comment>
<reference evidence="1 2" key="1">
    <citation type="journal article" date="2019" name="Commun. Biol.">
        <title>The bagworm genome reveals a unique fibroin gene that provides high tensile strength.</title>
        <authorList>
            <person name="Kono N."/>
            <person name="Nakamura H."/>
            <person name="Ohtoshi R."/>
            <person name="Tomita M."/>
            <person name="Numata K."/>
            <person name="Arakawa K."/>
        </authorList>
    </citation>
    <scope>NUCLEOTIDE SEQUENCE [LARGE SCALE GENOMIC DNA]</scope>
</reference>
<evidence type="ECO:0000313" key="2">
    <source>
        <dbReference type="Proteomes" id="UP000299102"/>
    </source>
</evidence>
<proteinExistence type="predicted"/>
<dbReference type="Proteomes" id="UP000299102">
    <property type="component" value="Unassembled WGS sequence"/>
</dbReference>
<evidence type="ECO:0000313" key="1">
    <source>
        <dbReference type="EMBL" id="GBP91432.1"/>
    </source>
</evidence>
<dbReference type="EMBL" id="BGZK01002170">
    <property type="protein sequence ID" value="GBP91432.1"/>
    <property type="molecule type" value="Genomic_DNA"/>
</dbReference>